<evidence type="ECO:0000256" key="1">
    <source>
        <dbReference type="SAM" id="SignalP"/>
    </source>
</evidence>
<evidence type="ECO:0000313" key="3">
    <source>
        <dbReference type="Proteomes" id="UP001180453"/>
    </source>
</evidence>
<sequence length="143" mass="14922">MNKALATAALLALLPLCSQAADVTLEVEGLDATRLQGATLMVAVFTEPASWLRQPQSGRRFALGPEAASGKFSVVLKDLPDGPLAISLFQDANANGRLDMNAMGIPVEPFGFSNNAAGNFGPPQFEQAVVTPMAGTPVKVKLN</sequence>
<proteinExistence type="predicted"/>
<comment type="caution">
    <text evidence="2">The sequence shown here is derived from an EMBL/GenBank/DDBJ whole genome shotgun (WGS) entry which is preliminary data.</text>
</comment>
<organism evidence="2 3">
    <name type="scientific">Roseateles saccharophilus</name>
    <name type="common">Pseudomonas saccharophila</name>
    <dbReference type="NCBI Taxonomy" id="304"/>
    <lineage>
        <taxon>Bacteria</taxon>
        <taxon>Pseudomonadati</taxon>
        <taxon>Pseudomonadota</taxon>
        <taxon>Betaproteobacteria</taxon>
        <taxon>Burkholderiales</taxon>
        <taxon>Sphaerotilaceae</taxon>
        <taxon>Roseateles</taxon>
    </lineage>
</organism>
<keyword evidence="1" id="KW-0732">Signal</keyword>
<dbReference type="RefSeq" id="WP_310271232.1">
    <property type="nucleotide sequence ID" value="NZ_JAVDXU010000004.1"/>
</dbReference>
<protein>
    <submittedName>
        <fullName evidence="2">Uncharacterized protein (DUF2141 family)</fullName>
    </submittedName>
</protein>
<dbReference type="EMBL" id="JAVDXU010000004">
    <property type="protein sequence ID" value="MDR7272321.1"/>
    <property type="molecule type" value="Genomic_DNA"/>
</dbReference>
<evidence type="ECO:0000313" key="2">
    <source>
        <dbReference type="EMBL" id="MDR7272321.1"/>
    </source>
</evidence>
<name>A0ABU1YWF7_ROSSA</name>
<keyword evidence="3" id="KW-1185">Reference proteome</keyword>
<dbReference type="Pfam" id="PF09912">
    <property type="entry name" value="DUF2141"/>
    <property type="match status" value="1"/>
</dbReference>
<feature type="signal peptide" evidence="1">
    <location>
        <begin position="1"/>
        <end position="20"/>
    </location>
</feature>
<dbReference type="Proteomes" id="UP001180453">
    <property type="component" value="Unassembled WGS sequence"/>
</dbReference>
<gene>
    <name evidence="2" type="ORF">J2X20_004995</name>
</gene>
<dbReference type="InterPro" id="IPR018673">
    <property type="entry name" value="DUF2141"/>
</dbReference>
<feature type="chain" id="PRO_5045999860" evidence="1">
    <location>
        <begin position="21"/>
        <end position="143"/>
    </location>
</feature>
<accession>A0ABU1YWF7</accession>
<reference evidence="2 3" key="1">
    <citation type="submission" date="2023-07" db="EMBL/GenBank/DDBJ databases">
        <title>Sorghum-associated microbial communities from plants grown in Nebraska, USA.</title>
        <authorList>
            <person name="Schachtman D."/>
        </authorList>
    </citation>
    <scope>NUCLEOTIDE SEQUENCE [LARGE SCALE GENOMIC DNA]</scope>
    <source>
        <strain evidence="2 3">BE314</strain>
    </source>
</reference>